<sequence length="920" mass="104881">MQEQQQENAQTVKELVDEARDITEQFYKAQMRSMEEKYEAEISELREEYEVQLNKKSDEDGTPSRSLQKKIIHLMQQVAILEEELSAERLARARMEQEMQHLRACIEERDEKASDNSNDEDAIDVTDSEDESDEVDDICNESLEPTFKKEDINRSRLIRQSTLNNTHNSTCDMNKTEDTVKDDSLTDLTDKRESTMTVDQSDETYEKSDETYDVSNNDSCNNHSIDCPDTVKKAHINSDLKLSSEIGRGTYFVDSKVELKPNARDTYFVNDSKISITADVDKGDSSKKNDTNVSRDTGINESLEDYNTGEIKDKNTSVSVAQPVKSIETHIDKIKKFAKTTASSDSSLTQFELLEMEANDFGKHEKTAKYFDDGKTVADIVSPRKLKEKKPYFDNISPSIKVDILKDFSKKHDVLRSPSIVQDEVPDNYKPTTINKILRESFSKNVELPPAYNKSRILLRNHDSIDIFEEVESPCPKQDLLKSVEMARQSIEKIALDVVKENEGKSQSNEAITEEKVKIEAESESVESVKHDDAPTYDDEKEPETYNSSNNHKMLLEKDVHIKREILSEIKKTRNSIAKQNNSAEITNQGFTSKMENSDEIKPELFVPPKEVTVDTEMRKQGSKSEMDKEITKCEISKTKECHDINAGIDVQVAKEEIDTKIKVKQERISTTGTGIVEIEEQSKIETEEPLSLTNSNQTSTDNTIDAFENIYKDITAPRATDFELLVTDNTQEISNEKNDKTEAEPTTQDNKTDEAINNLNDSVEENTAKAVKYNLRHKKENSEIDNEILVENTAKCSRTVKKSLRLRRQKNKVEEDDKDTMKNIITLQKEFSDVTLDVPAPAKDVKDIPSPEQSESENLPPLMGAQSCPSKSVTRSRRKLFTPRPEPLDESPAQPGDSNERIRVPRPSYHRTRTRRRLN</sequence>
<dbReference type="Proteomes" id="UP001064048">
    <property type="component" value="Chromosome 16"/>
</dbReference>
<comment type="caution">
    <text evidence="1">The sequence shown here is derived from an EMBL/GenBank/DDBJ whole genome shotgun (WGS) entry which is preliminary data.</text>
</comment>
<proteinExistence type="predicted"/>
<accession>A0ACC0JBJ1</accession>
<protein>
    <submittedName>
        <fullName evidence="1">Uncharacterized protein</fullName>
    </submittedName>
</protein>
<name>A0ACC0JBJ1_CHOFU</name>
<keyword evidence="2" id="KW-1185">Reference proteome</keyword>
<evidence type="ECO:0000313" key="1">
    <source>
        <dbReference type="EMBL" id="KAI8421453.1"/>
    </source>
</evidence>
<gene>
    <name evidence="1" type="ORF">MSG28_009509</name>
</gene>
<dbReference type="EMBL" id="CM046116">
    <property type="protein sequence ID" value="KAI8421453.1"/>
    <property type="molecule type" value="Genomic_DNA"/>
</dbReference>
<reference evidence="1 2" key="1">
    <citation type="journal article" date="2022" name="Genome Biol. Evol.">
        <title>The Spruce Budworm Genome: Reconstructing the Evolutionary History of Antifreeze Proteins.</title>
        <authorList>
            <person name="Beliveau C."/>
            <person name="Gagne P."/>
            <person name="Picq S."/>
            <person name="Vernygora O."/>
            <person name="Keeling C.I."/>
            <person name="Pinkney K."/>
            <person name="Doucet D."/>
            <person name="Wen F."/>
            <person name="Johnston J.S."/>
            <person name="Maaroufi H."/>
            <person name="Boyle B."/>
            <person name="Laroche J."/>
            <person name="Dewar K."/>
            <person name="Juretic N."/>
            <person name="Blackburn G."/>
            <person name="Nisole A."/>
            <person name="Brunet B."/>
            <person name="Brandao M."/>
            <person name="Lumley L."/>
            <person name="Duan J."/>
            <person name="Quan G."/>
            <person name="Lucarotti C.J."/>
            <person name="Roe A.D."/>
            <person name="Sperling F.A.H."/>
            <person name="Levesque R.C."/>
            <person name="Cusson M."/>
        </authorList>
    </citation>
    <scope>NUCLEOTIDE SEQUENCE [LARGE SCALE GENOMIC DNA]</scope>
    <source>
        <strain evidence="1">Glfc:IPQL:Cfum</strain>
    </source>
</reference>
<evidence type="ECO:0000313" key="2">
    <source>
        <dbReference type="Proteomes" id="UP001064048"/>
    </source>
</evidence>
<organism evidence="1 2">
    <name type="scientific">Choristoneura fumiferana</name>
    <name type="common">Spruce budworm moth</name>
    <name type="synonym">Archips fumiferana</name>
    <dbReference type="NCBI Taxonomy" id="7141"/>
    <lineage>
        <taxon>Eukaryota</taxon>
        <taxon>Metazoa</taxon>
        <taxon>Ecdysozoa</taxon>
        <taxon>Arthropoda</taxon>
        <taxon>Hexapoda</taxon>
        <taxon>Insecta</taxon>
        <taxon>Pterygota</taxon>
        <taxon>Neoptera</taxon>
        <taxon>Endopterygota</taxon>
        <taxon>Lepidoptera</taxon>
        <taxon>Glossata</taxon>
        <taxon>Ditrysia</taxon>
        <taxon>Tortricoidea</taxon>
        <taxon>Tortricidae</taxon>
        <taxon>Tortricinae</taxon>
        <taxon>Choristoneura</taxon>
    </lineage>
</organism>